<dbReference type="EMBL" id="QFQP01000043">
    <property type="protein sequence ID" value="PZR05673.1"/>
    <property type="molecule type" value="Genomic_DNA"/>
</dbReference>
<dbReference type="Proteomes" id="UP000249061">
    <property type="component" value="Unassembled WGS sequence"/>
</dbReference>
<name>A0A2W5SYF5_9BACT</name>
<sequence length="319" mass="34730">MDLGSPQGFDRASALLAARLRRSAAPAEADALREAVAVLDVDWGRTTAAQRRRLVAESLVAAGRSTALIPKRIEVPLGDAATAVVNATRAHSRQVQALAIGARFNALDHRVARHIVKAQGLFVRDEYGRRLDAFGREARQVVASGLERGLGSSDIAGELESAARAALIERAPFYWEVVASAFIGQGRSFAQVSSYAEAGVQRYRIEAVLDERTTHICRYLHGKTFAVADALRKFDQVERLEQPEDIKRLLPWVRERLDGDRLTLHGGGVPIADVTRSALGRRDDVGEFQPHVSDDRLGDAGLGFPPFHGLCRSTTLAVV</sequence>
<dbReference type="AlphaFoldDB" id="A0A2W5SYF5"/>
<evidence type="ECO:0000313" key="2">
    <source>
        <dbReference type="EMBL" id="PZR05673.1"/>
    </source>
</evidence>
<comment type="caution">
    <text evidence="2">The sequence shown here is derived from an EMBL/GenBank/DDBJ whole genome shotgun (WGS) entry which is preliminary data.</text>
</comment>
<proteinExistence type="predicted"/>
<evidence type="ECO:0000313" key="3">
    <source>
        <dbReference type="Proteomes" id="UP000249061"/>
    </source>
</evidence>
<accession>A0A2W5SYF5</accession>
<reference evidence="2 3" key="1">
    <citation type="submission" date="2017-08" db="EMBL/GenBank/DDBJ databases">
        <title>Infants hospitalized years apart are colonized by the same room-sourced microbial strains.</title>
        <authorList>
            <person name="Brooks B."/>
            <person name="Olm M.R."/>
            <person name="Firek B.A."/>
            <person name="Baker R."/>
            <person name="Thomas B.C."/>
            <person name="Morowitz M.J."/>
            <person name="Banfield J.F."/>
        </authorList>
    </citation>
    <scope>NUCLEOTIDE SEQUENCE [LARGE SCALE GENOMIC DNA]</scope>
    <source>
        <strain evidence="2">S2_003_000_R2_14</strain>
    </source>
</reference>
<organism evidence="2 3">
    <name type="scientific">Archangium gephyra</name>
    <dbReference type="NCBI Taxonomy" id="48"/>
    <lineage>
        <taxon>Bacteria</taxon>
        <taxon>Pseudomonadati</taxon>
        <taxon>Myxococcota</taxon>
        <taxon>Myxococcia</taxon>
        <taxon>Myxococcales</taxon>
        <taxon>Cystobacterineae</taxon>
        <taxon>Archangiaceae</taxon>
        <taxon>Archangium</taxon>
    </lineage>
</organism>
<dbReference type="Pfam" id="PF04233">
    <property type="entry name" value="Phage_Mu_F"/>
    <property type="match status" value="1"/>
</dbReference>
<gene>
    <name evidence="2" type="ORF">DI536_31975</name>
</gene>
<evidence type="ECO:0000259" key="1">
    <source>
        <dbReference type="Pfam" id="PF04233"/>
    </source>
</evidence>
<protein>
    <submittedName>
        <fullName evidence="2">Head morphogenesis protein</fullName>
    </submittedName>
</protein>
<dbReference type="InterPro" id="IPR006528">
    <property type="entry name" value="Phage_head_morphogenesis_dom"/>
</dbReference>
<feature type="domain" description="Phage head morphogenesis" evidence="1">
    <location>
        <begin position="139"/>
        <end position="231"/>
    </location>
</feature>